<evidence type="ECO:0000313" key="5">
    <source>
        <dbReference type="Proteomes" id="UP000789405"/>
    </source>
</evidence>
<dbReference type="OrthoDB" id="273141at2759"/>
<dbReference type="InterPro" id="IPR009269">
    <property type="entry name" value="NKAP_C"/>
</dbReference>
<sequence length="302" mass="34988">MASYEKEYYHRETDRSNHRESEPRRRHYNSVDRKEEWGKGRSYHNSESLFEQRKRTRKESTFSIWPLSPEYQSRLGRLSSFIEKRSHSISDSEASSDLSDHESVYQSFILNKSSKSRKKRERSVSLSADSSASENDSSSEIKNKSRRKSNELIEIDEKDIEKLNDLWVEKKVELPEDLLNVGPMPISVTDTKLGERDYGGALLAGEGSAMAAYVQEGKRIPRRGEIGLTSNEIQSFEDVGYVMSGSRHRRMNAVRIRKENQVISAEEKRALLLFNQEEKAKKENKIISDFRELVAEQMRGKQ</sequence>
<feature type="compositionally biased region" description="Basic and acidic residues" evidence="2">
    <location>
        <begin position="1"/>
        <end position="39"/>
    </location>
</feature>
<evidence type="ECO:0000256" key="2">
    <source>
        <dbReference type="SAM" id="MobiDB-lite"/>
    </source>
</evidence>
<proteinExistence type="inferred from homology"/>
<feature type="region of interest" description="Disordered" evidence="2">
    <location>
        <begin position="1"/>
        <end position="62"/>
    </location>
</feature>
<feature type="compositionally biased region" description="Low complexity" evidence="2">
    <location>
        <begin position="124"/>
        <end position="138"/>
    </location>
</feature>
<evidence type="ECO:0000259" key="3">
    <source>
        <dbReference type="Pfam" id="PF06047"/>
    </source>
</evidence>
<dbReference type="AlphaFoldDB" id="A0A9N9IVR5"/>
<feature type="domain" description="NF-kappa-B-activating protein C-terminal" evidence="3">
    <location>
        <begin position="196"/>
        <end position="295"/>
    </location>
</feature>
<dbReference type="GO" id="GO:0003682">
    <property type="term" value="F:chromatin binding"/>
    <property type="evidence" value="ECO:0007669"/>
    <property type="project" value="InterPro"/>
</dbReference>
<feature type="region of interest" description="Disordered" evidence="2">
    <location>
        <begin position="119"/>
        <end position="148"/>
    </location>
</feature>
<protein>
    <submittedName>
        <fullName evidence="4">7661_t:CDS:1</fullName>
    </submittedName>
</protein>
<dbReference type="PANTHER" id="PTHR13087:SF0">
    <property type="entry name" value="NFKB ACTIVATING PROTEIN LIKE"/>
    <property type="match status" value="1"/>
</dbReference>
<dbReference type="EMBL" id="CAJVPY010015240">
    <property type="protein sequence ID" value="CAG8750696.1"/>
    <property type="molecule type" value="Genomic_DNA"/>
</dbReference>
<dbReference type="InterPro" id="IPR040466">
    <property type="entry name" value="NKAP"/>
</dbReference>
<gene>
    <name evidence="4" type="ORF">DERYTH_LOCUS16870</name>
</gene>
<dbReference type="Proteomes" id="UP000789405">
    <property type="component" value="Unassembled WGS sequence"/>
</dbReference>
<reference evidence="4" key="1">
    <citation type="submission" date="2021-06" db="EMBL/GenBank/DDBJ databases">
        <authorList>
            <person name="Kallberg Y."/>
            <person name="Tangrot J."/>
            <person name="Rosling A."/>
        </authorList>
    </citation>
    <scope>NUCLEOTIDE SEQUENCE</scope>
    <source>
        <strain evidence="4">MA453B</strain>
    </source>
</reference>
<feature type="compositionally biased region" description="Basic and acidic residues" evidence="2">
    <location>
        <begin position="139"/>
        <end position="148"/>
    </location>
</feature>
<evidence type="ECO:0000313" key="4">
    <source>
        <dbReference type="EMBL" id="CAG8750696.1"/>
    </source>
</evidence>
<dbReference type="GO" id="GO:0010468">
    <property type="term" value="P:regulation of gene expression"/>
    <property type="evidence" value="ECO:0007669"/>
    <property type="project" value="TreeGrafter"/>
</dbReference>
<comment type="caution">
    <text evidence="4">The sequence shown here is derived from an EMBL/GenBank/DDBJ whole genome shotgun (WGS) entry which is preliminary data.</text>
</comment>
<dbReference type="GO" id="GO:0005634">
    <property type="term" value="C:nucleus"/>
    <property type="evidence" value="ECO:0007669"/>
    <property type="project" value="TreeGrafter"/>
</dbReference>
<organism evidence="4 5">
    <name type="scientific">Dentiscutata erythropus</name>
    <dbReference type="NCBI Taxonomy" id="1348616"/>
    <lineage>
        <taxon>Eukaryota</taxon>
        <taxon>Fungi</taxon>
        <taxon>Fungi incertae sedis</taxon>
        <taxon>Mucoromycota</taxon>
        <taxon>Glomeromycotina</taxon>
        <taxon>Glomeromycetes</taxon>
        <taxon>Diversisporales</taxon>
        <taxon>Gigasporaceae</taxon>
        <taxon>Dentiscutata</taxon>
    </lineage>
</organism>
<accession>A0A9N9IVR5</accession>
<evidence type="ECO:0000256" key="1">
    <source>
        <dbReference type="ARBA" id="ARBA00009313"/>
    </source>
</evidence>
<dbReference type="Pfam" id="PF06047">
    <property type="entry name" value="Nkap_C"/>
    <property type="match status" value="1"/>
</dbReference>
<name>A0A9N9IVR5_9GLOM</name>
<keyword evidence="5" id="KW-1185">Reference proteome</keyword>
<comment type="similarity">
    <text evidence="1">Belongs to the NKAP family.</text>
</comment>
<dbReference type="PANTHER" id="PTHR13087">
    <property type="entry name" value="NF-KAPPA B ACTIVATING PROTEIN"/>
    <property type="match status" value="1"/>
</dbReference>